<dbReference type="Pfam" id="PF13180">
    <property type="entry name" value="PDZ_2"/>
    <property type="match status" value="1"/>
</dbReference>
<gene>
    <name evidence="2" type="ORF">A3I45_04635</name>
</gene>
<dbReference type="InterPro" id="IPR001478">
    <property type="entry name" value="PDZ"/>
</dbReference>
<sequence length="344" mass="37679">MDMNRQRLFWSIGIVVAVAFLSAVLGSLMARQSIDDYMTTLQELPLSASVLSTRRPPAVPGTYAEAVDAVQGRVAPSVLLLVGTSRVALQGVDITDAPYVATILTSDGWVLTDARASSLGVFLERAWFPFDAFVRIPDTSFAFGHIERDLNPVVTFGLPEDVRLGTQVFVYDGTSLYPRTLSALYAGDRPARERAETPWRLYRLDREVDVKGGAIVVDASGALLGVIEDEIHVRPWHTMRGFLKHAFASEGALNAPVFGVLVVDRTAVYDEDAFDGLEVVRVDARSLAAKSGIKVGDIITHINGHDANDRPLSERWLMDIGLSSWTVRVERDGETLEIVIELSP</sequence>
<dbReference type="AlphaFoldDB" id="A0A1F7VDZ8"/>
<reference evidence="2 3" key="1">
    <citation type="journal article" date="2016" name="Nat. Commun.">
        <title>Thousands of microbial genomes shed light on interconnected biogeochemical processes in an aquifer system.</title>
        <authorList>
            <person name="Anantharaman K."/>
            <person name="Brown C.T."/>
            <person name="Hug L.A."/>
            <person name="Sharon I."/>
            <person name="Castelle C.J."/>
            <person name="Probst A.J."/>
            <person name="Thomas B.C."/>
            <person name="Singh A."/>
            <person name="Wilkins M.J."/>
            <person name="Karaoz U."/>
            <person name="Brodie E.L."/>
            <person name="Williams K.H."/>
            <person name="Hubbard S.S."/>
            <person name="Banfield J.F."/>
        </authorList>
    </citation>
    <scope>NUCLEOTIDE SEQUENCE [LARGE SCALE GENOMIC DNA]</scope>
</reference>
<accession>A0A1F7VDZ8</accession>
<dbReference type="SMART" id="SM00228">
    <property type="entry name" value="PDZ"/>
    <property type="match status" value="1"/>
</dbReference>
<organism evidence="2 3">
    <name type="scientific">Candidatus Uhrbacteria bacterium RIFCSPLOWO2_02_FULL_53_10</name>
    <dbReference type="NCBI Taxonomy" id="1802411"/>
    <lineage>
        <taxon>Bacteria</taxon>
        <taxon>Candidatus Uhriibacteriota</taxon>
    </lineage>
</organism>
<dbReference type="Gene3D" id="2.30.42.10">
    <property type="match status" value="1"/>
</dbReference>
<dbReference type="Proteomes" id="UP000177574">
    <property type="component" value="Unassembled WGS sequence"/>
</dbReference>
<proteinExistence type="predicted"/>
<name>A0A1F7VDZ8_9BACT</name>
<feature type="domain" description="PDZ" evidence="1">
    <location>
        <begin position="256"/>
        <end position="333"/>
    </location>
</feature>
<comment type="caution">
    <text evidence="2">The sequence shown here is derived from an EMBL/GenBank/DDBJ whole genome shotgun (WGS) entry which is preliminary data.</text>
</comment>
<dbReference type="SUPFAM" id="SSF50156">
    <property type="entry name" value="PDZ domain-like"/>
    <property type="match status" value="1"/>
</dbReference>
<evidence type="ECO:0000259" key="1">
    <source>
        <dbReference type="SMART" id="SM00228"/>
    </source>
</evidence>
<protein>
    <recommendedName>
        <fullName evidence="1">PDZ domain-containing protein</fullName>
    </recommendedName>
</protein>
<evidence type="ECO:0000313" key="3">
    <source>
        <dbReference type="Proteomes" id="UP000177574"/>
    </source>
</evidence>
<dbReference type="InterPro" id="IPR036034">
    <property type="entry name" value="PDZ_sf"/>
</dbReference>
<dbReference type="EMBL" id="MGET01000063">
    <property type="protein sequence ID" value="OGL88790.1"/>
    <property type="molecule type" value="Genomic_DNA"/>
</dbReference>
<evidence type="ECO:0000313" key="2">
    <source>
        <dbReference type="EMBL" id="OGL88790.1"/>
    </source>
</evidence>